<comment type="subcellular location">
    <subcellularLocation>
        <location evidence="1">Cell membrane</location>
        <topology evidence="1">Multi-pass membrane protein</topology>
    </subcellularLocation>
</comment>
<evidence type="ECO:0000256" key="5">
    <source>
        <dbReference type="ARBA" id="ARBA00023136"/>
    </source>
</evidence>
<protein>
    <submittedName>
        <fullName evidence="7">LysE family translocator</fullName>
    </submittedName>
</protein>
<dbReference type="Pfam" id="PF01810">
    <property type="entry name" value="LysE"/>
    <property type="match status" value="1"/>
</dbReference>
<dbReference type="EMBL" id="JBHTMU010000030">
    <property type="protein sequence ID" value="MFD1343727.1"/>
    <property type="molecule type" value="Genomic_DNA"/>
</dbReference>
<feature type="transmembrane region" description="Helical" evidence="6">
    <location>
        <begin position="6"/>
        <end position="28"/>
    </location>
</feature>
<sequence length="208" mass="21680">MSLEGWLVFAGFWVVFVTSPGPNAVNCIRNGLALGLPRALIGVTAILTQSALFLALSAAGISALILHAPGALLIAKLAGAAVLIWLGIRSWRAAERPLSGGDEGAGSVWLKAFLIATINPKSVAGYLAAFTQFVEPDLPISRQMWAIVPTSLLITATSYSGYTALGAWLGTRALGVVGQTRVRRLLAGCFLLYGLALGASALPFGEME</sequence>
<feature type="transmembrane region" description="Helical" evidence="6">
    <location>
        <begin position="71"/>
        <end position="88"/>
    </location>
</feature>
<gene>
    <name evidence="7" type="ORF">ACFQ4E_14970</name>
</gene>
<evidence type="ECO:0000256" key="1">
    <source>
        <dbReference type="ARBA" id="ARBA00004651"/>
    </source>
</evidence>
<dbReference type="Proteomes" id="UP001597135">
    <property type="component" value="Unassembled WGS sequence"/>
</dbReference>
<evidence type="ECO:0000256" key="2">
    <source>
        <dbReference type="ARBA" id="ARBA00022475"/>
    </source>
</evidence>
<name>A0ABW3ZLS9_9RHOB</name>
<accession>A0ABW3ZLS9</accession>
<dbReference type="PANTHER" id="PTHR30086:SF20">
    <property type="entry name" value="ARGININE EXPORTER PROTEIN ARGO-RELATED"/>
    <property type="match status" value="1"/>
</dbReference>
<evidence type="ECO:0000256" key="3">
    <source>
        <dbReference type="ARBA" id="ARBA00022692"/>
    </source>
</evidence>
<reference evidence="8" key="1">
    <citation type="journal article" date="2019" name="Int. J. Syst. Evol. Microbiol.">
        <title>The Global Catalogue of Microorganisms (GCM) 10K type strain sequencing project: providing services to taxonomists for standard genome sequencing and annotation.</title>
        <authorList>
            <consortium name="The Broad Institute Genomics Platform"/>
            <consortium name="The Broad Institute Genome Sequencing Center for Infectious Disease"/>
            <person name="Wu L."/>
            <person name="Ma J."/>
        </authorList>
    </citation>
    <scope>NUCLEOTIDE SEQUENCE [LARGE SCALE GENOMIC DNA]</scope>
    <source>
        <strain evidence="8">CCUG 62953</strain>
    </source>
</reference>
<keyword evidence="2" id="KW-1003">Cell membrane</keyword>
<organism evidence="7 8">
    <name type="scientific">Litorisediminicola beolgyonensis</name>
    <dbReference type="NCBI Taxonomy" id="1173614"/>
    <lineage>
        <taxon>Bacteria</taxon>
        <taxon>Pseudomonadati</taxon>
        <taxon>Pseudomonadota</taxon>
        <taxon>Alphaproteobacteria</taxon>
        <taxon>Rhodobacterales</taxon>
        <taxon>Paracoccaceae</taxon>
        <taxon>Litorisediminicola</taxon>
    </lineage>
</organism>
<feature type="transmembrane region" description="Helical" evidence="6">
    <location>
        <begin position="144"/>
        <end position="165"/>
    </location>
</feature>
<feature type="transmembrane region" description="Helical" evidence="6">
    <location>
        <begin position="108"/>
        <end position="129"/>
    </location>
</feature>
<dbReference type="PANTHER" id="PTHR30086">
    <property type="entry name" value="ARGININE EXPORTER PROTEIN ARGO"/>
    <property type="match status" value="1"/>
</dbReference>
<comment type="caution">
    <text evidence="7">The sequence shown here is derived from an EMBL/GenBank/DDBJ whole genome shotgun (WGS) entry which is preliminary data.</text>
</comment>
<keyword evidence="4 6" id="KW-1133">Transmembrane helix</keyword>
<proteinExistence type="predicted"/>
<keyword evidence="8" id="KW-1185">Reference proteome</keyword>
<dbReference type="RefSeq" id="WP_386804925.1">
    <property type="nucleotide sequence ID" value="NZ_JBHTMU010000030.1"/>
</dbReference>
<evidence type="ECO:0000256" key="6">
    <source>
        <dbReference type="SAM" id="Phobius"/>
    </source>
</evidence>
<evidence type="ECO:0000313" key="7">
    <source>
        <dbReference type="EMBL" id="MFD1343727.1"/>
    </source>
</evidence>
<evidence type="ECO:0000313" key="8">
    <source>
        <dbReference type="Proteomes" id="UP001597135"/>
    </source>
</evidence>
<keyword evidence="3 6" id="KW-0812">Transmembrane</keyword>
<feature type="transmembrane region" description="Helical" evidence="6">
    <location>
        <begin position="40"/>
        <end position="65"/>
    </location>
</feature>
<dbReference type="InterPro" id="IPR001123">
    <property type="entry name" value="LeuE-type"/>
</dbReference>
<feature type="transmembrane region" description="Helical" evidence="6">
    <location>
        <begin position="185"/>
        <end position="205"/>
    </location>
</feature>
<keyword evidence="5 6" id="KW-0472">Membrane</keyword>
<evidence type="ECO:0000256" key="4">
    <source>
        <dbReference type="ARBA" id="ARBA00022989"/>
    </source>
</evidence>